<organism evidence="2 3">
    <name type="scientific">Streptomyces ehimensis</name>
    <dbReference type="NCBI Taxonomy" id="68195"/>
    <lineage>
        <taxon>Bacteria</taxon>
        <taxon>Bacillati</taxon>
        <taxon>Actinomycetota</taxon>
        <taxon>Actinomycetes</taxon>
        <taxon>Kitasatosporales</taxon>
        <taxon>Streptomycetaceae</taxon>
        <taxon>Streptomyces</taxon>
    </lineage>
</organism>
<gene>
    <name evidence="2" type="ORF">ACFPEN_17415</name>
</gene>
<reference evidence="3" key="1">
    <citation type="journal article" date="2019" name="Int. J. Syst. Evol. Microbiol.">
        <title>The Global Catalogue of Microorganisms (GCM) 10K type strain sequencing project: providing services to taxonomists for standard genome sequencing and annotation.</title>
        <authorList>
            <consortium name="The Broad Institute Genomics Platform"/>
            <consortium name="The Broad Institute Genome Sequencing Center for Infectious Disease"/>
            <person name="Wu L."/>
            <person name="Ma J."/>
        </authorList>
    </citation>
    <scope>NUCLEOTIDE SEQUENCE [LARGE SCALE GENOMIC DNA]</scope>
    <source>
        <strain evidence="3">CECT 8064</strain>
    </source>
</reference>
<sequence length="177" mass="19814">METTLQKEAFMIGVLEAKIRGVEYRFVASSAKQNPPWVQQRHLRSLDQPKNWTLTDRPLPNSRLGWKNIRWGNIDLPDTITGVTSQCAAMKLLLALSDKVAGSSPWGPVEYVRIVEEYYRGPDFVPEMDKKTGKPKEQIAWRGEGSSGKGPGSWTAHSCGPCEARIPYLICDLPAED</sequence>
<accession>A0ABV9BLU3</accession>
<keyword evidence="3" id="KW-1185">Reference proteome</keyword>
<evidence type="ECO:0000313" key="3">
    <source>
        <dbReference type="Proteomes" id="UP001595990"/>
    </source>
</evidence>
<name>A0ABV9BLU3_9ACTN</name>
<evidence type="ECO:0000256" key="1">
    <source>
        <dbReference type="SAM" id="MobiDB-lite"/>
    </source>
</evidence>
<protein>
    <submittedName>
        <fullName evidence="2">Uncharacterized protein</fullName>
    </submittedName>
</protein>
<dbReference type="EMBL" id="JBHSFS010000007">
    <property type="protein sequence ID" value="MFC4514715.1"/>
    <property type="molecule type" value="Genomic_DNA"/>
</dbReference>
<comment type="caution">
    <text evidence="2">The sequence shown here is derived from an EMBL/GenBank/DDBJ whole genome shotgun (WGS) entry which is preliminary data.</text>
</comment>
<dbReference type="Proteomes" id="UP001595990">
    <property type="component" value="Unassembled WGS sequence"/>
</dbReference>
<feature type="compositionally biased region" description="Basic and acidic residues" evidence="1">
    <location>
        <begin position="129"/>
        <end position="139"/>
    </location>
</feature>
<evidence type="ECO:0000313" key="2">
    <source>
        <dbReference type="EMBL" id="MFC4514715.1"/>
    </source>
</evidence>
<proteinExistence type="predicted"/>
<feature type="region of interest" description="Disordered" evidence="1">
    <location>
        <begin position="129"/>
        <end position="154"/>
    </location>
</feature>